<dbReference type="SUPFAM" id="SSF53474">
    <property type="entry name" value="alpha/beta-Hydrolases"/>
    <property type="match status" value="1"/>
</dbReference>
<dbReference type="Gene3D" id="3.40.50.1820">
    <property type="entry name" value="alpha/beta hydrolase"/>
    <property type="match status" value="1"/>
</dbReference>
<name>A0A812LW24_SYMPI</name>
<evidence type="ECO:0000256" key="2">
    <source>
        <dbReference type="RuleBase" id="RU361156"/>
    </source>
</evidence>
<dbReference type="AlphaFoldDB" id="A0A812LW24"/>
<dbReference type="GO" id="GO:0004185">
    <property type="term" value="F:serine-type carboxypeptidase activity"/>
    <property type="evidence" value="ECO:0007669"/>
    <property type="project" value="UniProtKB-UniRule"/>
</dbReference>
<dbReference type="Proteomes" id="UP000649617">
    <property type="component" value="Unassembled WGS sequence"/>
</dbReference>
<dbReference type="InterPro" id="IPR018202">
    <property type="entry name" value="Ser_caboxypep_ser_AS"/>
</dbReference>
<reference evidence="3" key="1">
    <citation type="submission" date="2021-02" db="EMBL/GenBank/DDBJ databases">
        <authorList>
            <person name="Dougan E. K."/>
            <person name="Rhodes N."/>
            <person name="Thang M."/>
            <person name="Chan C."/>
        </authorList>
    </citation>
    <scope>NUCLEOTIDE SEQUENCE</scope>
</reference>
<comment type="similarity">
    <text evidence="1 2">Belongs to the peptidase S10 family.</text>
</comment>
<comment type="caution">
    <text evidence="3">The sequence shown here is derived from an EMBL/GenBank/DDBJ whole genome shotgun (WGS) entry which is preliminary data.</text>
</comment>
<protein>
    <recommendedName>
        <fullName evidence="2">Carboxypeptidase</fullName>
        <ecNumber evidence="2">3.4.16.-</ecNumber>
    </recommendedName>
</protein>
<keyword evidence="2" id="KW-0645">Protease</keyword>
<dbReference type="Pfam" id="PF00450">
    <property type="entry name" value="Peptidase_S10"/>
    <property type="match status" value="1"/>
</dbReference>
<organism evidence="3 4">
    <name type="scientific">Symbiodinium pilosum</name>
    <name type="common">Dinoflagellate</name>
    <dbReference type="NCBI Taxonomy" id="2952"/>
    <lineage>
        <taxon>Eukaryota</taxon>
        <taxon>Sar</taxon>
        <taxon>Alveolata</taxon>
        <taxon>Dinophyceae</taxon>
        <taxon>Suessiales</taxon>
        <taxon>Symbiodiniaceae</taxon>
        <taxon>Symbiodinium</taxon>
    </lineage>
</organism>
<keyword evidence="2" id="KW-0121">Carboxypeptidase</keyword>
<dbReference type="PANTHER" id="PTHR11802">
    <property type="entry name" value="SERINE PROTEASE FAMILY S10 SERINE CARBOXYPEPTIDASE"/>
    <property type="match status" value="1"/>
</dbReference>
<dbReference type="PROSITE" id="PS00131">
    <property type="entry name" value="CARBOXYPEPT_SER_SER"/>
    <property type="match status" value="1"/>
</dbReference>
<evidence type="ECO:0000313" key="4">
    <source>
        <dbReference type="Proteomes" id="UP000649617"/>
    </source>
</evidence>
<dbReference type="InterPro" id="IPR029058">
    <property type="entry name" value="AB_hydrolase_fold"/>
</dbReference>
<keyword evidence="4" id="KW-1185">Reference proteome</keyword>
<gene>
    <name evidence="3" type="primary">kex1</name>
    <name evidence="3" type="ORF">SPIL2461_LOCUS4847</name>
</gene>
<proteinExistence type="inferred from homology"/>
<dbReference type="PRINTS" id="PR00724">
    <property type="entry name" value="CRBOXYPTASEC"/>
</dbReference>
<dbReference type="EMBL" id="CAJNIZ010006557">
    <property type="protein sequence ID" value="CAE7250994.1"/>
    <property type="molecule type" value="Genomic_DNA"/>
</dbReference>
<keyword evidence="2" id="KW-0378">Hydrolase</keyword>
<dbReference type="OrthoDB" id="443318at2759"/>
<dbReference type="InterPro" id="IPR001563">
    <property type="entry name" value="Peptidase_S10"/>
</dbReference>
<evidence type="ECO:0000256" key="1">
    <source>
        <dbReference type="ARBA" id="ARBA00009431"/>
    </source>
</evidence>
<dbReference type="EC" id="3.4.16.-" evidence="2"/>
<evidence type="ECO:0000313" key="3">
    <source>
        <dbReference type="EMBL" id="CAE7250994.1"/>
    </source>
</evidence>
<dbReference type="GO" id="GO:0006508">
    <property type="term" value="P:proteolysis"/>
    <property type="evidence" value="ECO:0007669"/>
    <property type="project" value="UniProtKB-KW"/>
</dbReference>
<accession>A0A812LW24</accession>
<sequence length="358" mass="39333">MLDDPGLLMYSGYVNVTADDYLFYWFFQAMEPMESAPVILWTNGGPGCTSMEGAATEIGPLILDGVKRSPFFSGKLSYNKYAWNRRAHVLIVDQPRYVGFSTGRGPFVNSSAQAALDMVQFLRGWQGYFPEIDARFVLAGESYAGHFVPAWAKAIAEYNQDLRNVPAIRVAGIALSSACIDDSIQGLDTFLVYSKQMGLLPADAAPANMWEARQMMTNYLHYRPNTYDHTIPDVGPACATYGYNYTNFSNWFSREEVLEALHICGTAGQDTFSGCAGGCITLPNGFDHTPFAYTETLQEMLDLGIPVLLMYGMKDLTCDYVGLGLSVVVTPSRALYDGAGSRTLPEQESGGATFIHRA</sequence>